<keyword evidence="2" id="KW-1185">Reference proteome</keyword>
<dbReference type="InterPro" id="IPR025985">
    <property type="entry name" value="YnbE"/>
</dbReference>
<dbReference type="Proteomes" id="UP001330434">
    <property type="component" value="Chromosome"/>
</dbReference>
<evidence type="ECO:0000313" key="1">
    <source>
        <dbReference type="EMBL" id="WVX66666.1"/>
    </source>
</evidence>
<gene>
    <name evidence="1" type="ORF">Bealeia1_00848</name>
</gene>
<organism evidence="1 2">
    <name type="scientific">Candidatus Bealeia paramacronuclearis</name>
    <dbReference type="NCBI Taxonomy" id="1921001"/>
    <lineage>
        <taxon>Bacteria</taxon>
        <taxon>Pseudomonadati</taxon>
        <taxon>Pseudomonadota</taxon>
        <taxon>Alphaproteobacteria</taxon>
        <taxon>Holosporales</taxon>
        <taxon>Holosporaceae</taxon>
        <taxon>Candidatus Bealeia</taxon>
    </lineage>
</organism>
<dbReference type="Pfam" id="PF13617">
    <property type="entry name" value="Lipoprotein_19"/>
    <property type="match status" value="1"/>
</dbReference>
<proteinExistence type="predicted"/>
<name>A0ABZ2C2G6_9PROT</name>
<sequence length="45" mass="4949">MLAGCQPTVQLQAPEKPIVVNMNVDVKLKVERDVQEAIKSKPGVF</sequence>
<dbReference type="EMBL" id="CP133270">
    <property type="protein sequence ID" value="WVX66666.1"/>
    <property type="molecule type" value="Genomic_DNA"/>
</dbReference>
<evidence type="ECO:0000313" key="2">
    <source>
        <dbReference type="Proteomes" id="UP001330434"/>
    </source>
</evidence>
<accession>A0ABZ2C2G6</accession>
<protein>
    <submittedName>
        <fullName evidence="1">YnbE family lipoprotein</fullName>
    </submittedName>
</protein>
<keyword evidence="1" id="KW-0449">Lipoprotein</keyword>
<reference evidence="1 2" key="1">
    <citation type="journal article" date="2024" name="Environ. Microbiol.">
        <title>Novel evolutionary insights on the interactions of the Holosporales (Alphaproteobacteria) with eukaryotic hosts from comparative genomics.</title>
        <authorList>
            <person name="Giovannini M."/>
            <person name="Petroni G."/>
            <person name="Castelli M."/>
        </authorList>
    </citation>
    <scope>NUCLEOTIDE SEQUENCE [LARGE SCALE GENOMIC DNA]</scope>
    <source>
        <strain evidence="1 2">US_Bl 15I1</strain>
    </source>
</reference>